<protein>
    <submittedName>
        <fullName evidence="2">DUF4375 domain-containing protein</fullName>
    </submittedName>
</protein>
<evidence type="ECO:0000313" key="2">
    <source>
        <dbReference type="EMBL" id="AZS51205.1"/>
    </source>
</evidence>
<dbReference type="AlphaFoldDB" id="A0A3S9XFK0"/>
<keyword evidence="3" id="KW-1185">Reference proteome</keyword>
<proteinExistence type="predicted"/>
<dbReference type="EMBL" id="CP029822">
    <property type="protein sequence ID" value="AZS51205.1"/>
    <property type="molecule type" value="Genomic_DNA"/>
</dbReference>
<dbReference type="Pfam" id="PF14300">
    <property type="entry name" value="DMP19"/>
    <property type="match status" value="1"/>
</dbReference>
<reference evidence="3" key="1">
    <citation type="submission" date="2018-06" db="EMBL/GenBank/DDBJ databases">
        <title>Complete genome of Pseudomonas insecticola strain QZS01.</title>
        <authorList>
            <person name="Wang J."/>
            <person name="Su Q."/>
        </authorList>
    </citation>
    <scope>NUCLEOTIDE SEQUENCE [LARGE SCALE GENOMIC DNA]</scope>
    <source>
        <strain evidence="3">QZS01</strain>
    </source>
</reference>
<dbReference type="Gene3D" id="1.20.1420.60">
    <property type="match status" value="1"/>
</dbReference>
<accession>A0A3S9XFK0</accession>
<name>A0A3S9XFK0_9GAMM</name>
<dbReference type="InterPro" id="IPR025402">
    <property type="entry name" value="DMP19_C"/>
</dbReference>
<evidence type="ECO:0000259" key="1">
    <source>
        <dbReference type="Pfam" id="PF14300"/>
    </source>
</evidence>
<dbReference type="Proteomes" id="UP000273143">
    <property type="component" value="Chromosome"/>
</dbReference>
<evidence type="ECO:0000313" key="3">
    <source>
        <dbReference type="Proteomes" id="UP000273143"/>
    </source>
</evidence>
<dbReference type="RefSeq" id="WP_127163979.1">
    <property type="nucleotide sequence ID" value="NZ_CP029822.1"/>
</dbReference>
<gene>
    <name evidence="2" type="ORF">DM558_10690</name>
</gene>
<organism evidence="2 3">
    <name type="scientific">Entomomonas moraniae</name>
    <dbReference type="NCBI Taxonomy" id="2213226"/>
    <lineage>
        <taxon>Bacteria</taxon>
        <taxon>Pseudomonadati</taxon>
        <taxon>Pseudomonadota</taxon>
        <taxon>Gammaproteobacteria</taxon>
        <taxon>Pseudomonadales</taxon>
        <taxon>Pseudomonadaceae</taxon>
        <taxon>Entomomonas</taxon>
    </lineage>
</organism>
<sequence length="176" mass="20417">MDNIIVSKNSMDSIDPYDIIDSNISFINLLKEEGFTEEFCPDAETSYYVDYYHSQVKNGGFSQFVYNSGWNEELNAIIRDGLEKMQAKEHLAFFNQQASFVDTYDELELAKFLDGDYFGKNPTRHALDNDDFSKITENLIELNAHWLKKQPNLLVLTIEEMFTTAEQLLGKELKRD</sequence>
<feature type="domain" description="DNA mimic protein DMP19 C-terminal" evidence="1">
    <location>
        <begin position="38"/>
        <end position="149"/>
    </location>
</feature>
<dbReference type="KEGG" id="emo:DM558_10690"/>